<dbReference type="Proteomes" id="UP000031975">
    <property type="component" value="Unassembled WGS sequence"/>
</dbReference>
<gene>
    <name evidence="3" type="ORF">MCGM508_02595</name>
</gene>
<dbReference type="AlphaFoldDB" id="A0A0C3A323"/>
<reference evidence="3 4" key="1">
    <citation type="submission" date="2015-01" db="EMBL/GenBank/DDBJ databases">
        <title>Draft Genome Sequence of Mycoplasma capricolum subsp. capricolum str. GM508D.</title>
        <authorList>
            <person name="Calcutt M.J."/>
            <person name="Foecking M.F."/>
        </authorList>
    </citation>
    <scope>NUCLEOTIDE SEQUENCE [LARGE SCALE GENOMIC DNA]</scope>
    <source>
        <strain evidence="3 4">GM508D</strain>
    </source>
</reference>
<keyword evidence="2" id="KW-1133">Transmembrane helix</keyword>
<dbReference type="NCBIfam" id="NF033158">
    <property type="entry name" value="Myrrcad"/>
    <property type="match status" value="1"/>
</dbReference>
<dbReference type="InterPro" id="IPR005046">
    <property type="entry name" value="DUF285"/>
</dbReference>
<name>A0A0C3A323_MYCCA</name>
<comment type="caution">
    <text evidence="3">The sequence shown here is derived from an EMBL/GenBank/DDBJ whole genome shotgun (WGS) entry which is preliminary data.</text>
</comment>
<dbReference type="RefSeq" id="WP_041159769.1">
    <property type="nucleotide sequence ID" value="NZ_JXQB01000001.1"/>
</dbReference>
<feature type="compositionally biased region" description="Polar residues" evidence="1">
    <location>
        <begin position="284"/>
        <end position="294"/>
    </location>
</feature>
<keyword evidence="2" id="KW-0472">Membrane</keyword>
<evidence type="ECO:0000256" key="1">
    <source>
        <dbReference type="SAM" id="MobiDB-lite"/>
    </source>
</evidence>
<dbReference type="InterPro" id="IPR011889">
    <property type="entry name" value="Liste_lipo_26"/>
</dbReference>
<dbReference type="NCBIfam" id="TIGR02167">
    <property type="entry name" value="Liste_lipo_26"/>
    <property type="match status" value="2"/>
</dbReference>
<evidence type="ECO:0000313" key="3">
    <source>
        <dbReference type="EMBL" id="KIM13941.1"/>
    </source>
</evidence>
<proteinExistence type="predicted"/>
<sequence length="424" mass="48293">MKKLLTILTTSSAVFLITAGVMIANKNSNLHNDIFFNSQKRERPHKIDGHRLIEVGYYWDSHARQVRIKQIPPEVKTIAAQLPPEITSLKGAFQTIINNINWEVEWNTKNITNMNSMFYNTIWFNSDAILKWDTSNVTDMGEMFGYAKVFNQDLSGWDVSKVRNFEKMFEGAAEYNNGGKHLNWKDKLKNANNMKKMFNNTPKFTHKLTDWKLDKEVKNDNFGLAIENQPQWVKTEAAKPIMTPTDISSRSEKIEPLVMPIPNLEEQPSNSESNSNGLNSETNKSAASDSTASPIQPEKNIEFKEESETSIKDKSKNIKNNNYIIPPYKPNTLVKTNSPNAGIIAGAVLGSFTILTTTAGLGYYYRKNLKNLYLKSADKLKPSLLKSKDNIKDFYVKSIDKTKNLYFKSKNKIKDKIAKIKSKK</sequence>
<feature type="compositionally biased region" description="Basic and acidic residues" evidence="1">
    <location>
        <begin position="299"/>
        <end position="314"/>
    </location>
</feature>
<accession>A0A0C3A323</accession>
<dbReference type="EMBL" id="JXQB01000001">
    <property type="protein sequence ID" value="KIM13941.1"/>
    <property type="molecule type" value="Genomic_DNA"/>
</dbReference>
<organism evidence="3 4">
    <name type="scientific">Mycoplasma capricolum subsp. capricolum</name>
    <dbReference type="NCBI Taxonomy" id="40479"/>
    <lineage>
        <taxon>Bacteria</taxon>
        <taxon>Bacillati</taxon>
        <taxon>Mycoplasmatota</taxon>
        <taxon>Mollicutes</taxon>
        <taxon>Mycoplasmataceae</taxon>
        <taxon>Mycoplasma</taxon>
    </lineage>
</organism>
<evidence type="ECO:0000256" key="2">
    <source>
        <dbReference type="SAM" id="Phobius"/>
    </source>
</evidence>
<feature type="compositionally biased region" description="Low complexity" evidence="1">
    <location>
        <begin position="263"/>
        <end position="283"/>
    </location>
</feature>
<keyword evidence="2" id="KW-0812">Transmembrane</keyword>
<dbReference type="Pfam" id="PF03382">
    <property type="entry name" value="DUF285"/>
    <property type="match status" value="1"/>
</dbReference>
<evidence type="ECO:0000313" key="4">
    <source>
        <dbReference type="Proteomes" id="UP000031975"/>
    </source>
</evidence>
<protein>
    <submittedName>
        <fullName evidence="3">PARCEL domain membrane protein</fullName>
    </submittedName>
</protein>
<feature type="region of interest" description="Disordered" evidence="1">
    <location>
        <begin position="262"/>
        <end position="314"/>
    </location>
</feature>
<feature type="transmembrane region" description="Helical" evidence="2">
    <location>
        <begin position="341"/>
        <end position="365"/>
    </location>
</feature>